<gene>
    <name evidence="1" type="ORF">FHS03_000247</name>
</gene>
<accession>A0A7W5B6C9</accession>
<comment type="caution">
    <text evidence="1">The sequence shown here is derived from an EMBL/GenBank/DDBJ whole genome shotgun (WGS) entry which is preliminary data.</text>
</comment>
<dbReference type="AlphaFoldDB" id="A0A7W5B6C9"/>
<evidence type="ECO:0000313" key="2">
    <source>
        <dbReference type="Proteomes" id="UP000541535"/>
    </source>
</evidence>
<proteinExistence type="predicted"/>
<dbReference type="EMBL" id="JACHXD010000001">
    <property type="protein sequence ID" value="MBB3117228.1"/>
    <property type="molecule type" value="Genomic_DNA"/>
</dbReference>
<keyword evidence="2" id="KW-1185">Reference proteome</keyword>
<evidence type="ECO:0000313" key="1">
    <source>
        <dbReference type="EMBL" id="MBB3117228.1"/>
    </source>
</evidence>
<protein>
    <submittedName>
        <fullName evidence="1">Uncharacterized protein</fullName>
    </submittedName>
</protein>
<organism evidence="1 2">
    <name type="scientific">Pseudoduganella violacea</name>
    <dbReference type="NCBI Taxonomy" id="1715466"/>
    <lineage>
        <taxon>Bacteria</taxon>
        <taxon>Pseudomonadati</taxon>
        <taxon>Pseudomonadota</taxon>
        <taxon>Betaproteobacteria</taxon>
        <taxon>Burkholderiales</taxon>
        <taxon>Oxalobacteraceae</taxon>
        <taxon>Telluria group</taxon>
        <taxon>Pseudoduganella</taxon>
    </lineage>
</organism>
<reference evidence="1 2" key="1">
    <citation type="submission" date="2020-08" db="EMBL/GenBank/DDBJ databases">
        <title>Genomic Encyclopedia of Type Strains, Phase III (KMG-III): the genomes of soil and plant-associated and newly described type strains.</title>
        <authorList>
            <person name="Whitman W."/>
        </authorList>
    </citation>
    <scope>NUCLEOTIDE SEQUENCE [LARGE SCALE GENOMIC DNA]</scope>
    <source>
        <strain evidence="1 2">CECT 8897</strain>
    </source>
</reference>
<dbReference type="Proteomes" id="UP000541535">
    <property type="component" value="Unassembled WGS sequence"/>
</dbReference>
<sequence>MAQEEIMARNGEKRNHPTVELTIGLVSVRSGQAEKDEVQAALQASEQAKQGLLAALGKPGIDLEFDQDTPVYFGDPEHPELVIQQWRGREARGRFVDDEFQYVACRRPGTMFC</sequence>
<name>A0A7W5B6C9_9BURK</name>